<protein>
    <submittedName>
        <fullName evidence="3">Uncharacterized protein</fullName>
    </submittedName>
</protein>
<keyword evidence="1" id="KW-1133">Transmembrane helix</keyword>
<gene>
    <name evidence="3" type="ORF">J596_4249</name>
    <name evidence="2" type="ORF">J596_4370</name>
</gene>
<keyword evidence="1" id="KW-0472">Membrane</keyword>
<feature type="transmembrane region" description="Helical" evidence="1">
    <location>
        <begin position="12"/>
        <end position="33"/>
    </location>
</feature>
<keyword evidence="1" id="KW-0812">Transmembrane</keyword>
<accession>A0A062HEU6</accession>
<sequence length="45" mass="4790">MDAHLLTKIIHMTAVAAALMVFVLRASTLFIGVQGEQPNPAGRKA</sequence>
<reference evidence="3 4" key="1">
    <citation type="submission" date="2014-04" db="EMBL/GenBank/DDBJ databases">
        <title>Comparative genomics and transcriptomics to identify genetic mechanisms underlying the emergence of carbapenem resistant Acinetobacter baumannii (CRAb).</title>
        <authorList>
            <person name="Harris A.D."/>
            <person name="Johnson K.J."/>
            <person name="George J."/>
            <person name="Nadendla S."/>
            <person name="Daugherty S.C."/>
            <person name="Parankush S."/>
            <person name="Sadzewicz L."/>
            <person name="Tallon L."/>
            <person name="Sengamalay N."/>
            <person name="Hazen T.H."/>
            <person name="Rasko D.A."/>
        </authorList>
    </citation>
    <scope>NUCLEOTIDE SEQUENCE [LARGE SCALE GENOMIC DNA]</scope>
    <source>
        <strain evidence="3 4">21072</strain>
    </source>
</reference>
<feature type="non-terminal residue" evidence="3">
    <location>
        <position position="45"/>
    </location>
</feature>
<dbReference type="Proteomes" id="UP000027327">
    <property type="component" value="Unassembled WGS sequence"/>
</dbReference>
<evidence type="ECO:0000313" key="2">
    <source>
        <dbReference type="EMBL" id="KCY05280.1"/>
    </source>
</evidence>
<dbReference type="AlphaFoldDB" id="A0A062HEU6"/>
<comment type="caution">
    <text evidence="3">The sequence shown here is derived from an EMBL/GenBank/DDBJ whole genome shotgun (WGS) entry which is preliminary data.</text>
</comment>
<dbReference type="EMBL" id="JMOD01000215">
    <property type="protein sequence ID" value="KCY07339.1"/>
    <property type="molecule type" value="Genomic_DNA"/>
</dbReference>
<dbReference type="EMBL" id="JMOD01000262">
    <property type="protein sequence ID" value="KCY05280.1"/>
    <property type="molecule type" value="Genomic_DNA"/>
</dbReference>
<evidence type="ECO:0000313" key="3">
    <source>
        <dbReference type="EMBL" id="KCY07339.1"/>
    </source>
</evidence>
<evidence type="ECO:0000313" key="4">
    <source>
        <dbReference type="Proteomes" id="UP000027327"/>
    </source>
</evidence>
<proteinExistence type="predicted"/>
<organism evidence="3 4">
    <name type="scientific">Acinetobacter baumannii 21072</name>
    <dbReference type="NCBI Taxonomy" id="1310697"/>
    <lineage>
        <taxon>Bacteria</taxon>
        <taxon>Pseudomonadati</taxon>
        <taxon>Pseudomonadota</taxon>
        <taxon>Gammaproteobacteria</taxon>
        <taxon>Moraxellales</taxon>
        <taxon>Moraxellaceae</taxon>
        <taxon>Acinetobacter</taxon>
        <taxon>Acinetobacter calcoaceticus/baumannii complex</taxon>
    </lineage>
</organism>
<evidence type="ECO:0000256" key="1">
    <source>
        <dbReference type="SAM" id="Phobius"/>
    </source>
</evidence>
<name>A0A062HEU6_ACIBA</name>